<comment type="caution">
    <text evidence="5">The sequence shown here is derived from an EMBL/GenBank/DDBJ whole genome shotgun (WGS) entry which is preliminary data.</text>
</comment>
<protein>
    <submittedName>
        <fullName evidence="5">ABC transporter ATP-binding protein</fullName>
    </submittedName>
</protein>
<evidence type="ECO:0000313" key="6">
    <source>
        <dbReference type="Proteomes" id="UP000297668"/>
    </source>
</evidence>
<dbReference type="CDD" id="cd03230">
    <property type="entry name" value="ABC_DR_subfamily_A"/>
    <property type="match status" value="1"/>
</dbReference>
<dbReference type="Proteomes" id="UP000297668">
    <property type="component" value="Unassembled WGS sequence"/>
</dbReference>
<dbReference type="InterPro" id="IPR003593">
    <property type="entry name" value="AAA+_ATPase"/>
</dbReference>
<evidence type="ECO:0000256" key="2">
    <source>
        <dbReference type="ARBA" id="ARBA00022741"/>
    </source>
</evidence>
<dbReference type="GO" id="GO:0016887">
    <property type="term" value="F:ATP hydrolysis activity"/>
    <property type="evidence" value="ECO:0007669"/>
    <property type="project" value="InterPro"/>
</dbReference>
<gene>
    <name evidence="5" type="ORF">E0687_12075</name>
</gene>
<evidence type="ECO:0000313" key="5">
    <source>
        <dbReference type="EMBL" id="TFU25200.1"/>
    </source>
</evidence>
<dbReference type="GO" id="GO:0005524">
    <property type="term" value="F:ATP binding"/>
    <property type="evidence" value="ECO:0007669"/>
    <property type="project" value="UniProtKB-KW"/>
</dbReference>
<evidence type="ECO:0000259" key="4">
    <source>
        <dbReference type="PROSITE" id="PS50893"/>
    </source>
</evidence>
<evidence type="ECO:0000256" key="3">
    <source>
        <dbReference type="ARBA" id="ARBA00022840"/>
    </source>
</evidence>
<dbReference type="EMBL" id="SJZF01000030">
    <property type="protein sequence ID" value="TFU25200.1"/>
    <property type="molecule type" value="Genomic_DNA"/>
</dbReference>
<reference evidence="5 6" key="1">
    <citation type="submission" date="2019-03" db="EMBL/GenBank/DDBJ databases">
        <title>Thermus tengchongensis species for the arsenic transformation mechanism.</title>
        <authorList>
            <person name="Yuan G.C."/>
        </authorList>
    </citation>
    <scope>NUCLEOTIDE SEQUENCE [LARGE SCALE GENOMIC DNA]</scope>
    <source>
        <strain evidence="5 6">15W</strain>
    </source>
</reference>
<evidence type="ECO:0000256" key="1">
    <source>
        <dbReference type="ARBA" id="ARBA00022448"/>
    </source>
</evidence>
<keyword evidence="3 5" id="KW-0067">ATP-binding</keyword>
<dbReference type="Pfam" id="PF00005">
    <property type="entry name" value="ABC_tran"/>
    <property type="match status" value="1"/>
</dbReference>
<accession>A0A4Y9F9D4</accession>
<dbReference type="InterPro" id="IPR050763">
    <property type="entry name" value="ABC_transporter_ATP-binding"/>
</dbReference>
<keyword evidence="2" id="KW-0547">Nucleotide-binding</keyword>
<dbReference type="PROSITE" id="PS50893">
    <property type="entry name" value="ABC_TRANSPORTER_2"/>
    <property type="match status" value="1"/>
</dbReference>
<dbReference type="InterPro" id="IPR003439">
    <property type="entry name" value="ABC_transporter-like_ATP-bd"/>
</dbReference>
<dbReference type="SUPFAM" id="SSF52540">
    <property type="entry name" value="P-loop containing nucleoside triphosphate hydrolases"/>
    <property type="match status" value="1"/>
</dbReference>
<name>A0A4Y9F9D4_9DEIN</name>
<dbReference type="InterPro" id="IPR027417">
    <property type="entry name" value="P-loop_NTPase"/>
</dbReference>
<dbReference type="PANTHER" id="PTHR42711">
    <property type="entry name" value="ABC TRANSPORTER ATP-BINDING PROTEIN"/>
    <property type="match status" value="1"/>
</dbReference>
<dbReference type="InterPro" id="IPR017871">
    <property type="entry name" value="ABC_transporter-like_CS"/>
</dbReference>
<dbReference type="Gene3D" id="3.40.50.300">
    <property type="entry name" value="P-loop containing nucleotide triphosphate hydrolases"/>
    <property type="match status" value="1"/>
</dbReference>
<dbReference type="PROSITE" id="PS00211">
    <property type="entry name" value="ABC_TRANSPORTER_1"/>
    <property type="match status" value="1"/>
</dbReference>
<proteinExistence type="predicted"/>
<sequence>MLCRNFLLLRSVVGDKEVFEGFAILSSCCEGRMEEGAIMEERVIEVAGLAHSFGRVWALKSLTFHICPGEQVALLGPNGAGKTTLVNILGGFLRPTRGRVRVLGVETDRLGPSQRAQMGFVFQERPGLYPDLTVGETLDLFRGYYRNPVSTALLLEALGLTDKVRRFVRHLSGGERRRLELAVALVGRPRLLFLDEPTANLDPEGRRWVWERVETLAGEGVTVLLTTHYLSEAERLGRRILLLREGALLFDGSPQDMVARAGLPHHIRFHLPGGALPPDLAPRARAQGEGWVLQSHAPLEDLERLRQWGAEVFQVQGPSLEEAYLTLMREERHGLSPEPSA</sequence>
<dbReference type="PANTHER" id="PTHR42711:SF17">
    <property type="entry name" value="ABC TRANSPORTER ATP-BINDING PROTEIN"/>
    <property type="match status" value="1"/>
</dbReference>
<dbReference type="SMART" id="SM00382">
    <property type="entry name" value="AAA"/>
    <property type="match status" value="1"/>
</dbReference>
<dbReference type="AlphaFoldDB" id="A0A4Y9F9D4"/>
<feature type="domain" description="ABC transporter" evidence="4">
    <location>
        <begin position="44"/>
        <end position="270"/>
    </location>
</feature>
<organism evidence="5 6">
    <name type="scientific">Thermus tengchongensis</name>
    <dbReference type="NCBI Taxonomy" id="1214928"/>
    <lineage>
        <taxon>Bacteria</taxon>
        <taxon>Thermotogati</taxon>
        <taxon>Deinococcota</taxon>
        <taxon>Deinococci</taxon>
        <taxon>Thermales</taxon>
        <taxon>Thermaceae</taxon>
        <taxon>Thermus</taxon>
    </lineage>
</organism>
<keyword evidence="1" id="KW-0813">Transport</keyword>